<comment type="subcellular location">
    <subcellularLocation>
        <location evidence="2 10">Cytoplasm</location>
    </subcellularLocation>
</comment>
<dbReference type="SUPFAM" id="SSF53697">
    <property type="entry name" value="SIS domain"/>
    <property type="match status" value="1"/>
</dbReference>
<dbReference type="FunFam" id="3.60.20.10:FF:000006">
    <property type="entry name" value="Glutamine--fructose-6-phosphate aminotransferase [isomerizing]"/>
    <property type="match status" value="1"/>
</dbReference>
<feature type="domain" description="SIS" evidence="12">
    <location>
        <begin position="292"/>
        <end position="431"/>
    </location>
</feature>
<proteinExistence type="inferred from homology"/>
<dbReference type="InterPro" id="IPR001347">
    <property type="entry name" value="SIS_dom"/>
</dbReference>
<dbReference type="InterPro" id="IPR035490">
    <property type="entry name" value="GlmS/FrlB_SIS"/>
</dbReference>
<feature type="initiator methionine" description="Removed" evidence="10">
    <location>
        <position position="1"/>
    </location>
</feature>
<feature type="domain" description="SIS" evidence="12">
    <location>
        <begin position="463"/>
        <end position="604"/>
    </location>
</feature>
<gene>
    <name evidence="10 13" type="primary">glmS</name>
    <name evidence="13" type="ORF">KJ970_05695</name>
</gene>
<dbReference type="CDD" id="cd05008">
    <property type="entry name" value="SIS_GlmS_GlmD_1"/>
    <property type="match status" value="1"/>
</dbReference>
<reference evidence="13" key="1">
    <citation type="submission" date="2021-05" db="EMBL/GenBank/DDBJ databases">
        <title>Energy efficiency and biological interactions define the core microbiome of deep oligotrophic groundwater.</title>
        <authorList>
            <person name="Mehrshad M."/>
            <person name="Lopez-Fernandez M."/>
            <person name="Bell E."/>
            <person name="Bernier-Latmani R."/>
            <person name="Bertilsson S."/>
            <person name="Dopson M."/>
        </authorList>
    </citation>
    <scope>NUCLEOTIDE SEQUENCE</scope>
    <source>
        <strain evidence="13">Modern_marine.mb.64</strain>
    </source>
</reference>
<dbReference type="InterPro" id="IPR005855">
    <property type="entry name" value="GFAT"/>
</dbReference>
<evidence type="ECO:0000313" key="13">
    <source>
        <dbReference type="EMBL" id="MBU2690402.1"/>
    </source>
</evidence>
<evidence type="ECO:0000256" key="5">
    <source>
        <dbReference type="ARBA" id="ARBA00022490"/>
    </source>
</evidence>
<evidence type="ECO:0000256" key="10">
    <source>
        <dbReference type="HAMAP-Rule" id="MF_00164"/>
    </source>
</evidence>
<evidence type="ECO:0000256" key="8">
    <source>
        <dbReference type="ARBA" id="ARBA00022737"/>
    </source>
</evidence>
<dbReference type="PANTHER" id="PTHR10937:SF0">
    <property type="entry name" value="GLUTAMINE--FRUCTOSE-6-PHOSPHATE TRANSAMINASE (ISOMERIZING)"/>
    <property type="match status" value="1"/>
</dbReference>
<dbReference type="GO" id="GO:0006047">
    <property type="term" value="P:UDP-N-acetylglucosamine metabolic process"/>
    <property type="evidence" value="ECO:0007669"/>
    <property type="project" value="TreeGrafter"/>
</dbReference>
<evidence type="ECO:0000256" key="3">
    <source>
        <dbReference type="ARBA" id="ARBA00012916"/>
    </source>
</evidence>
<evidence type="ECO:0000256" key="9">
    <source>
        <dbReference type="ARBA" id="ARBA00022962"/>
    </source>
</evidence>
<dbReference type="PROSITE" id="PS51278">
    <property type="entry name" value="GATASE_TYPE_2"/>
    <property type="match status" value="1"/>
</dbReference>
<dbReference type="Gene3D" id="3.40.50.10490">
    <property type="entry name" value="Glucose-6-phosphate isomerase like protein, domain 1"/>
    <property type="match status" value="2"/>
</dbReference>
<dbReference type="GO" id="GO:0006487">
    <property type="term" value="P:protein N-linked glycosylation"/>
    <property type="evidence" value="ECO:0007669"/>
    <property type="project" value="TreeGrafter"/>
</dbReference>
<feature type="active site" description="For Fru-6P isomerization activity" evidence="10">
    <location>
        <position position="609"/>
    </location>
</feature>
<evidence type="ECO:0000256" key="7">
    <source>
        <dbReference type="ARBA" id="ARBA00022679"/>
    </source>
</evidence>
<dbReference type="HAMAP" id="MF_00164">
    <property type="entry name" value="GlmS"/>
    <property type="match status" value="1"/>
</dbReference>
<dbReference type="GO" id="GO:0004360">
    <property type="term" value="F:glutamine-fructose-6-phosphate transaminase (isomerizing) activity"/>
    <property type="evidence" value="ECO:0007669"/>
    <property type="project" value="UniProtKB-UniRule"/>
</dbReference>
<dbReference type="Pfam" id="PF01380">
    <property type="entry name" value="SIS"/>
    <property type="match status" value="2"/>
</dbReference>
<dbReference type="GO" id="GO:0006002">
    <property type="term" value="P:fructose 6-phosphate metabolic process"/>
    <property type="evidence" value="ECO:0007669"/>
    <property type="project" value="TreeGrafter"/>
</dbReference>
<evidence type="ECO:0000259" key="12">
    <source>
        <dbReference type="PROSITE" id="PS51464"/>
    </source>
</evidence>
<dbReference type="NCBIfam" id="TIGR01135">
    <property type="entry name" value="glmS"/>
    <property type="match status" value="1"/>
</dbReference>
<dbReference type="PROSITE" id="PS51464">
    <property type="entry name" value="SIS"/>
    <property type="match status" value="2"/>
</dbReference>
<dbReference type="SUPFAM" id="SSF56235">
    <property type="entry name" value="N-terminal nucleophile aminohydrolases (Ntn hydrolases)"/>
    <property type="match status" value="1"/>
</dbReference>
<dbReference type="GO" id="GO:0046349">
    <property type="term" value="P:amino sugar biosynthetic process"/>
    <property type="evidence" value="ECO:0007669"/>
    <property type="project" value="UniProtKB-ARBA"/>
</dbReference>
<comment type="caution">
    <text evidence="13">The sequence shown here is derived from an EMBL/GenBank/DDBJ whole genome shotgun (WGS) entry which is preliminary data.</text>
</comment>
<accession>A0A948RWN7</accession>
<dbReference type="EMBL" id="JAHJDP010000031">
    <property type="protein sequence ID" value="MBU2690402.1"/>
    <property type="molecule type" value="Genomic_DNA"/>
</dbReference>
<dbReference type="InterPro" id="IPR035466">
    <property type="entry name" value="GlmS/AgaS_SIS"/>
</dbReference>
<dbReference type="GO" id="GO:0097367">
    <property type="term" value="F:carbohydrate derivative binding"/>
    <property type="evidence" value="ECO:0007669"/>
    <property type="project" value="InterPro"/>
</dbReference>
<evidence type="ECO:0000256" key="1">
    <source>
        <dbReference type="ARBA" id="ARBA00001031"/>
    </source>
</evidence>
<dbReference type="Proteomes" id="UP000777784">
    <property type="component" value="Unassembled WGS sequence"/>
</dbReference>
<dbReference type="Pfam" id="PF13522">
    <property type="entry name" value="GATase_6"/>
    <property type="match status" value="1"/>
</dbReference>
<keyword evidence="6 10" id="KW-0032">Aminotransferase</keyword>
<dbReference type="PANTHER" id="PTHR10937">
    <property type="entry name" value="GLUCOSAMINE--FRUCTOSE-6-PHOSPHATE AMINOTRANSFERASE, ISOMERIZING"/>
    <property type="match status" value="1"/>
</dbReference>
<dbReference type="AlphaFoldDB" id="A0A948RWN7"/>
<feature type="domain" description="Glutamine amidotransferase type-2" evidence="11">
    <location>
        <begin position="2"/>
        <end position="223"/>
    </location>
</feature>
<dbReference type="NCBIfam" id="NF001484">
    <property type="entry name" value="PRK00331.1"/>
    <property type="match status" value="1"/>
</dbReference>
<dbReference type="InterPro" id="IPR046348">
    <property type="entry name" value="SIS_dom_sf"/>
</dbReference>
<keyword evidence="8" id="KW-0677">Repeat</keyword>
<name>A0A948RWN7_UNCEI</name>
<dbReference type="InterPro" id="IPR017932">
    <property type="entry name" value="GATase_2_dom"/>
</dbReference>
<dbReference type="CDD" id="cd00714">
    <property type="entry name" value="GFAT"/>
    <property type="match status" value="1"/>
</dbReference>
<comment type="function">
    <text evidence="10">Catalyzes the first step in hexosamine metabolism, converting fructose-6P into glucosamine-6P using glutamine as a nitrogen source.</text>
</comment>
<organism evidence="13 14">
    <name type="scientific">Eiseniibacteriota bacterium</name>
    <dbReference type="NCBI Taxonomy" id="2212470"/>
    <lineage>
        <taxon>Bacteria</taxon>
        <taxon>Candidatus Eiseniibacteriota</taxon>
    </lineage>
</organism>
<feature type="active site" description="Nucleophile; for GATase activity" evidence="10">
    <location>
        <position position="2"/>
    </location>
</feature>
<dbReference type="InterPro" id="IPR029055">
    <property type="entry name" value="Ntn_hydrolases_N"/>
</dbReference>
<dbReference type="InterPro" id="IPR047084">
    <property type="entry name" value="GFAT_N"/>
</dbReference>
<keyword evidence="5 10" id="KW-0963">Cytoplasm</keyword>
<dbReference type="Gene3D" id="3.60.20.10">
    <property type="entry name" value="Glutamine Phosphoribosylpyrophosphate, subunit 1, domain 1"/>
    <property type="match status" value="1"/>
</dbReference>
<evidence type="ECO:0000256" key="6">
    <source>
        <dbReference type="ARBA" id="ARBA00022576"/>
    </source>
</evidence>
<keyword evidence="7 10" id="KW-0808">Transferase</keyword>
<evidence type="ECO:0000256" key="2">
    <source>
        <dbReference type="ARBA" id="ARBA00004496"/>
    </source>
</evidence>
<dbReference type="GO" id="GO:0005829">
    <property type="term" value="C:cytosol"/>
    <property type="evidence" value="ECO:0007669"/>
    <property type="project" value="TreeGrafter"/>
</dbReference>
<evidence type="ECO:0000313" key="14">
    <source>
        <dbReference type="Proteomes" id="UP000777784"/>
    </source>
</evidence>
<dbReference type="CDD" id="cd05009">
    <property type="entry name" value="SIS_GlmS_GlmD_2"/>
    <property type="match status" value="1"/>
</dbReference>
<evidence type="ECO:0000259" key="11">
    <source>
        <dbReference type="PROSITE" id="PS51278"/>
    </source>
</evidence>
<dbReference type="FunFam" id="3.40.50.10490:FF:000001">
    <property type="entry name" value="Glutamine--fructose-6-phosphate aminotransferase [isomerizing]"/>
    <property type="match status" value="1"/>
</dbReference>
<comment type="catalytic activity">
    <reaction evidence="1 10">
        <text>D-fructose 6-phosphate + L-glutamine = D-glucosamine 6-phosphate + L-glutamate</text>
        <dbReference type="Rhea" id="RHEA:13237"/>
        <dbReference type="ChEBI" id="CHEBI:29985"/>
        <dbReference type="ChEBI" id="CHEBI:58359"/>
        <dbReference type="ChEBI" id="CHEBI:58725"/>
        <dbReference type="ChEBI" id="CHEBI:61527"/>
        <dbReference type="EC" id="2.6.1.16"/>
    </reaction>
</comment>
<protein>
    <recommendedName>
        <fullName evidence="4 10">Glutamine--fructose-6-phosphate aminotransferase [isomerizing]</fullName>
        <ecNumber evidence="3 10">2.6.1.16</ecNumber>
    </recommendedName>
    <alternativeName>
        <fullName evidence="10">D-fructose-6-phosphate amidotransferase</fullName>
    </alternativeName>
    <alternativeName>
        <fullName evidence="10">GFAT</fullName>
    </alternativeName>
    <alternativeName>
        <fullName evidence="10">Glucosamine-6-phosphate synthase</fullName>
    </alternativeName>
    <alternativeName>
        <fullName evidence="10">Hexosephosphate aminotransferase</fullName>
    </alternativeName>
    <alternativeName>
        <fullName evidence="10">L-glutamine--D-fructose-6-phosphate amidotransferase</fullName>
    </alternativeName>
</protein>
<dbReference type="FunFam" id="3.40.50.10490:FF:000002">
    <property type="entry name" value="Glutamine--fructose-6-phosphate aminotransferase [isomerizing]"/>
    <property type="match status" value="1"/>
</dbReference>
<comment type="subunit">
    <text evidence="10">Homodimer.</text>
</comment>
<sequence>MCGIVGYVGNRPALGILIEGLKRLEYRGYDSAGVAIIHRKRLKITKRAGRVHQLEPFLKPLTDGTGIAHTRWATHGKPTDINSHPHTDPEKIVAIVHNGVIENYHLLKEKLQRQGAHFETETDTEVIAHLIAHFYKASGRRGDADALEESVGKALALVEGTYGLAVIAADCPGHIIAARNGSPLIVGVGERGMFVASDVGALVSYTRQVFFLEDREMAHLTPSTYQTRHLDRGKVEKPIEEIPWDLEAIEKKDFPDFMLKEIFEQPESITRCFLGRLVPEFGTVKLGGLSWSREEALNVKRIQIIGCGTSFNAGLAASYIFENLSRIPCRVDIASEYRYRNPVVDRETFYLAVSQSGETADTLAALREIKIRGGNVSGICNGVGSSLARESDGGVYIHAGPEVAVASTKCFTSELLALEMIAIDLGRMRHLSPEVGRNLINEIKILPDKIRGCFEQAGRIAALAKHLSNTHHFLFLGRGPHYAVALEGALKMKELTYIPSEGYSAAEMKHGPNALIEEGVPVVVIAVRDALYEKVLANIQEVRARGGTVIAIATAGDQEITKYAEEVFFVPETMEPFTPILTVIPLQLLAYYLAVALGRDVDKPRNLAKSVTVE</sequence>
<evidence type="ECO:0000256" key="4">
    <source>
        <dbReference type="ARBA" id="ARBA00016090"/>
    </source>
</evidence>
<dbReference type="EC" id="2.6.1.16" evidence="3 10"/>
<dbReference type="GO" id="GO:0005975">
    <property type="term" value="P:carbohydrate metabolic process"/>
    <property type="evidence" value="ECO:0007669"/>
    <property type="project" value="UniProtKB-UniRule"/>
</dbReference>
<keyword evidence="9" id="KW-0315">Glutamine amidotransferase</keyword>